<dbReference type="Proteomes" id="UP000176998">
    <property type="component" value="Unassembled WGS sequence"/>
</dbReference>
<dbReference type="Pfam" id="PF20253">
    <property type="entry name" value="DUF6604"/>
    <property type="match status" value="1"/>
</dbReference>
<dbReference type="PANTHER" id="PTHR38795:SF1">
    <property type="entry name" value="DUF6604 DOMAIN-CONTAINING PROTEIN"/>
    <property type="match status" value="1"/>
</dbReference>
<evidence type="ECO:0000313" key="4">
    <source>
        <dbReference type="Proteomes" id="UP000176998"/>
    </source>
</evidence>
<dbReference type="OrthoDB" id="4821062at2759"/>
<dbReference type="PANTHER" id="PTHR38795">
    <property type="entry name" value="DUF6604 DOMAIN-CONTAINING PROTEIN"/>
    <property type="match status" value="1"/>
</dbReference>
<protein>
    <recommendedName>
        <fullName evidence="2">DUF6604 domain-containing protein</fullName>
    </recommendedName>
</protein>
<organism evidence="3 4">
    <name type="scientific">Colletotrichum orchidophilum</name>
    <dbReference type="NCBI Taxonomy" id="1209926"/>
    <lineage>
        <taxon>Eukaryota</taxon>
        <taxon>Fungi</taxon>
        <taxon>Dikarya</taxon>
        <taxon>Ascomycota</taxon>
        <taxon>Pezizomycotina</taxon>
        <taxon>Sordariomycetes</taxon>
        <taxon>Hypocreomycetidae</taxon>
        <taxon>Glomerellales</taxon>
        <taxon>Glomerellaceae</taxon>
        <taxon>Colletotrichum</taxon>
    </lineage>
</organism>
<accession>A0A1G4BKL6</accession>
<comment type="caution">
    <text evidence="3">The sequence shown here is derived from an EMBL/GenBank/DDBJ whole genome shotgun (WGS) entry which is preliminary data.</text>
</comment>
<evidence type="ECO:0000259" key="2">
    <source>
        <dbReference type="Pfam" id="PF20253"/>
    </source>
</evidence>
<dbReference type="GeneID" id="34555876"/>
<dbReference type="EMBL" id="MJBS01000016">
    <property type="protein sequence ID" value="OHF01838.1"/>
    <property type="molecule type" value="Genomic_DNA"/>
</dbReference>
<dbReference type="InterPro" id="IPR046539">
    <property type="entry name" value="DUF6604"/>
</dbReference>
<feature type="region of interest" description="Disordered" evidence="1">
    <location>
        <begin position="168"/>
        <end position="192"/>
    </location>
</feature>
<gene>
    <name evidence="3" type="ORF">CORC01_02716</name>
</gene>
<name>A0A1G4BKL6_9PEZI</name>
<keyword evidence="4" id="KW-1185">Reference proteome</keyword>
<evidence type="ECO:0000313" key="3">
    <source>
        <dbReference type="EMBL" id="OHF01838.1"/>
    </source>
</evidence>
<feature type="compositionally biased region" description="Basic residues" evidence="1">
    <location>
        <begin position="178"/>
        <end position="191"/>
    </location>
</feature>
<dbReference type="AlphaFoldDB" id="A0A1G4BKL6"/>
<dbReference type="RefSeq" id="XP_022478980.1">
    <property type="nucleotide sequence ID" value="XM_022614366.1"/>
</dbReference>
<feature type="domain" description="DUF6604" evidence="2">
    <location>
        <begin position="117"/>
        <end position="261"/>
    </location>
</feature>
<reference evidence="3 4" key="1">
    <citation type="submission" date="2016-09" db="EMBL/GenBank/DDBJ databases">
        <authorList>
            <person name="Capua I."/>
            <person name="De Benedictis P."/>
            <person name="Joannis T."/>
            <person name="Lombin L.H."/>
            <person name="Cattoli G."/>
        </authorList>
    </citation>
    <scope>NUCLEOTIDE SEQUENCE [LARGE SCALE GENOMIC DNA]</scope>
    <source>
        <strain evidence="3 4">IMI 309357</strain>
    </source>
</reference>
<evidence type="ECO:0000256" key="1">
    <source>
        <dbReference type="SAM" id="MobiDB-lite"/>
    </source>
</evidence>
<sequence length="778" mass="87646">MSPGEGHDLSACYEAYKLSTNCFLGWMVAQYHSEVPGDMTENPITSTRDIVRIARVLEKSQCAVPPSVIGPLRHAITKRWEVLEIYKTFDADDANHTFFIKRRVILMEQFNTGLTTVTRLEETLRILTPLMANSKNPRHPAIPGIDTGTLNTFATLASIQEEADIDASPVLPTPPKLHTARHSRSAKRKGKAVVQKPSCELEDDEMSRIFEVASILHEIGKLRAQVMQIWIEAGKGTIPIPAAAWLTNIAFGLIKTMIEGYFPVSSSDFENTCIKVGKFLDVQPDVDSETDGLKDPVRFCDFSSFIRSYPSIPSGNDNHSVFNLDDLVIQRDPHEPHRHKTEAGEIDQEHLFGVLEILQNTHTTLTQKRAVERLELCVEGSAGRWGPSEPILPDIQGFFNHPDQPASTKLVFGIDLLLTTYDAFRWPEGKLNKQDARIRALQLAMEMRASVRTTTNILKTSLVGPTTDGFIDDMEELYGALNDYVSEKRFDLYYRAPWTAGAHMVEMLHKSQRMAKVLVSYSGIIPATLHLYNALRRSAFQLPKIPVMDELCQLFKANIFLHHLPDRNFLSIFRRAVYGGALIKGCSRRRLKNAGSKIEIGVNREAVVAELKSTFGQQSAGNHHVSLITLAHVYEESDQLPFDHVRRDKLAKKNEAERTPEFLKRATKRIMEEFEGPTPSARINYFAIFDLCLEVLEDFDRIIETSPMIPELKFSPHIEIPAVRGVAMADLVLAHVVEGSRTKRSRLKLPTLTWPVLSSRAFNVVDKNATLSQFLWDV</sequence>
<proteinExistence type="predicted"/>